<sequence length="318" mass="36804">MTAVIDYRPVNDNEQQQAISLWEQIFPQFPSGFFPRYYSSAAPSYQFGDTLGAWCNGSLVSTVHIHRLPLCNGNETYVCGGIACVATLPEYRERGISRYLLGQAIDKMKNEGYHISMLNSLRHSHYLYIGFQHCSFSRQLVIDLNENTDDASISPNCNWKMAQVDEEIINIYSKQPRPFQLNRSREHFKGWVNWNWQQDKAIVYVIPEEGYIVLSGKNNDDGVCLVSEWQAKNREIEEQLLMRASYKAQQLNSKQIRLAATPIFVDQRWIEKNLGRIVTIVEDDTTMIRNINLTMDRFQKLTASYTIGEAIMWPADYF</sequence>
<comment type="caution">
    <text evidence="2">The sequence shown here is derived from an EMBL/GenBank/DDBJ whole genome shotgun (WGS) entry which is preliminary data.</text>
</comment>
<name>A0A815DRN0_9BILA</name>
<organism evidence="2 4">
    <name type="scientific">Adineta steineri</name>
    <dbReference type="NCBI Taxonomy" id="433720"/>
    <lineage>
        <taxon>Eukaryota</taxon>
        <taxon>Metazoa</taxon>
        <taxon>Spiralia</taxon>
        <taxon>Gnathifera</taxon>
        <taxon>Rotifera</taxon>
        <taxon>Eurotatoria</taxon>
        <taxon>Bdelloidea</taxon>
        <taxon>Adinetida</taxon>
        <taxon>Adinetidae</taxon>
        <taxon>Adineta</taxon>
    </lineage>
</organism>
<gene>
    <name evidence="3" type="ORF">OKA104_LOCUS6689</name>
    <name evidence="2" type="ORF">VCS650_LOCUS31015</name>
</gene>
<dbReference type="AlphaFoldDB" id="A0A815DRN0"/>
<dbReference type="EMBL" id="CAJOAY010000248">
    <property type="protein sequence ID" value="CAF3602429.1"/>
    <property type="molecule type" value="Genomic_DNA"/>
</dbReference>
<dbReference type="PROSITE" id="PS51186">
    <property type="entry name" value="GNAT"/>
    <property type="match status" value="1"/>
</dbReference>
<dbReference type="InterPro" id="IPR016181">
    <property type="entry name" value="Acyl_CoA_acyltransferase"/>
</dbReference>
<dbReference type="Pfam" id="PF13527">
    <property type="entry name" value="Acetyltransf_9"/>
    <property type="match status" value="1"/>
</dbReference>
<protein>
    <recommendedName>
        <fullName evidence="1">N-acetyltransferase domain-containing protein</fullName>
    </recommendedName>
</protein>
<feature type="domain" description="N-acetyltransferase" evidence="1">
    <location>
        <begin position="5"/>
        <end position="150"/>
    </location>
</feature>
<dbReference type="Proteomes" id="UP000663881">
    <property type="component" value="Unassembled WGS sequence"/>
</dbReference>
<proteinExistence type="predicted"/>
<dbReference type="SUPFAM" id="SSF55729">
    <property type="entry name" value="Acyl-CoA N-acyltransferases (Nat)"/>
    <property type="match status" value="1"/>
</dbReference>
<dbReference type="OrthoDB" id="9988343at2759"/>
<dbReference type="InterPro" id="IPR000182">
    <property type="entry name" value="GNAT_dom"/>
</dbReference>
<dbReference type="Proteomes" id="UP000663891">
    <property type="component" value="Unassembled WGS sequence"/>
</dbReference>
<dbReference type="PANTHER" id="PTHR37817">
    <property type="entry name" value="N-ACETYLTRANSFERASE EIS"/>
    <property type="match status" value="1"/>
</dbReference>
<evidence type="ECO:0000313" key="3">
    <source>
        <dbReference type="EMBL" id="CAF3602429.1"/>
    </source>
</evidence>
<reference evidence="2" key="1">
    <citation type="submission" date="2021-02" db="EMBL/GenBank/DDBJ databases">
        <authorList>
            <person name="Nowell W R."/>
        </authorList>
    </citation>
    <scope>NUCLEOTIDE SEQUENCE</scope>
</reference>
<dbReference type="GO" id="GO:0030649">
    <property type="term" value="P:aminoglycoside antibiotic catabolic process"/>
    <property type="evidence" value="ECO:0007669"/>
    <property type="project" value="TreeGrafter"/>
</dbReference>
<dbReference type="PANTHER" id="PTHR37817:SF1">
    <property type="entry name" value="N-ACETYLTRANSFERASE EIS"/>
    <property type="match status" value="1"/>
</dbReference>
<dbReference type="EMBL" id="CAJNON010000519">
    <property type="protein sequence ID" value="CAF1300444.1"/>
    <property type="molecule type" value="Genomic_DNA"/>
</dbReference>
<evidence type="ECO:0000313" key="4">
    <source>
        <dbReference type="Proteomes" id="UP000663891"/>
    </source>
</evidence>
<dbReference type="GO" id="GO:0034069">
    <property type="term" value="F:aminoglycoside N-acetyltransferase activity"/>
    <property type="evidence" value="ECO:0007669"/>
    <property type="project" value="TreeGrafter"/>
</dbReference>
<evidence type="ECO:0000313" key="2">
    <source>
        <dbReference type="EMBL" id="CAF1300444.1"/>
    </source>
</evidence>
<dbReference type="InterPro" id="IPR051554">
    <property type="entry name" value="Acetyltransferase_Eis"/>
</dbReference>
<dbReference type="Gene3D" id="3.40.630.30">
    <property type="match status" value="1"/>
</dbReference>
<accession>A0A815DRN0</accession>
<evidence type="ECO:0000259" key="1">
    <source>
        <dbReference type="PROSITE" id="PS51186"/>
    </source>
</evidence>
<dbReference type="CDD" id="cd04301">
    <property type="entry name" value="NAT_SF"/>
    <property type="match status" value="1"/>
</dbReference>